<evidence type="ECO:0000313" key="7">
    <source>
        <dbReference type="Proteomes" id="UP000192903"/>
    </source>
</evidence>
<keyword evidence="1 4" id="KW-0349">Heme</keyword>
<dbReference type="InterPro" id="IPR036909">
    <property type="entry name" value="Cyt_c-like_dom_sf"/>
</dbReference>
<dbReference type="OrthoDB" id="9811281at2"/>
<dbReference type="PANTHER" id="PTHR35008:SF8">
    <property type="entry name" value="ALCOHOL DEHYDROGENASE CYTOCHROME C SUBUNIT"/>
    <property type="match status" value="1"/>
</dbReference>
<dbReference type="Pfam" id="PF00034">
    <property type="entry name" value="Cytochrom_C"/>
    <property type="match status" value="1"/>
</dbReference>
<gene>
    <name evidence="6" type="ORF">SAMN02982989_2525</name>
</gene>
<protein>
    <submittedName>
        <fullName evidence="6">Cytochrome c, mono-and diheme variants</fullName>
    </submittedName>
</protein>
<dbReference type="GO" id="GO:0046872">
    <property type="term" value="F:metal ion binding"/>
    <property type="evidence" value="ECO:0007669"/>
    <property type="project" value="UniProtKB-KW"/>
</dbReference>
<evidence type="ECO:0000256" key="1">
    <source>
        <dbReference type="ARBA" id="ARBA00022617"/>
    </source>
</evidence>
<dbReference type="RefSeq" id="WP_085422696.1">
    <property type="nucleotide sequence ID" value="NZ_FXAF01000006.1"/>
</dbReference>
<evidence type="ECO:0000256" key="4">
    <source>
        <dbReference type="PROSITE-ProRule" id="PRU00433"/>
    </source>
</evidence>
<sequence>MASLWAKVLGAGAVIVAIGAGIAWALTKPDPHPESYWAGLGEPDLASGEQLFWAGGCASCHAAAGAQGDALKVLSGGRALPTAFGTFHIPNISPDAQAGIGNWTLAEFGNAMTRGVGPDGEHLYPSFPYGSYARLSAGDINDLFGYLKTLPASSNVAPPHELQFPYNIRLAVGGWKYLYFNDRPRVQLASADEKVRRGQFLVEGPGHCGECHTPRDALGGFQPDRWLAGGPNPEGRGSIPNITPGSQTMGSWSEGDIVSYLETGFTPDFDSVGGSMVEVQQNVAHLPKSDLEAIAAYLKAVPPVK</sequence>
<dbReference type="SUPFAM" id="SSF46626">
    <property type="entry name" value="Cytochrome c"/>
    <property type="match status" value="2"/>
</dbReference>
<proteinExistence type="predicted"/>
<evidence type="ECO:0000256" key="2">
    <source>
        <dbReference type="ARBA" id="ARBA00022723"/>
    </source>
</evidence>
<dbReference type="Gene3D" id="1.10.760.10">
    <property type="entry name" value="Cytochrome c-like domain"/>
    <property type="match status" value="1"/>
</dbReference>
<organism evidence="6 7">
    <name type="scientific">Xaviernesmea oryzae</name>
    <dbReference type="NCBI Taxonomy" id="464029"/>
    <lineage>
        <taxon>Bacteria</taxon>
        <taxon>Pseudomonadati</taxon>
        <taxon>Pseudomonadota</taxon>
        <taxon>Alphaproteobacteria</taxon>
        <taxon>Hyphomicrobiales</taxon>
        <taxon>Rhizobiaceae</taxon>
        <taxon>Rhizobium/Agrobacterium group</taxon>
        <taxon>Xaviernesmea</taxon>
    </lineage>
</organism>
<dbReference type="EMBL" id="FXAF01000006">
    <property type="protein sequence ID" value="SMF48242.1"/>
    <property type="molecule type" value="Genomic_DNA"/>
</dbReference>
<dbReference type="AlphaFoldDB" id="A0A1X7FA90"/>
<dbReference type="PROSITE" id="PS51007">
    <property type="entry name" value="CYTC"/>
    <property type="match status" value="2"/>
</dbReference>
<dbReference type="InterPro" id="IPR009056">
    <property type="entry name" value="Cyt_c-like_dom"/>
</dbReference>
<dbReference type="Proteomes" id="UP000192903">
    <property type="component" value="Unassembled WGS sequence"/>
</dbReference>
<name>A0A1X7FA90_9HYPH</name>
<dbReference type="STRING" id="464029.SAMN02982989_2525"/>
<feature type="domain" description="Cytochrome c" evidence="5">
    <location>
        <begin position="43"/>
        <end position="151"/>
    </location>
</feature>
<keyword evidence="7" id="KW-1185">Reference proteome</keyword>
<reference evidence="7" key="1">
    <citation type="submission" date="2017-04" db="EMBL/GenBank/DDBJ databases">
        <authorList>
            <person name="Varghese N."/>
            <person name="Submissions S."/>
        </authorList>
    </citation>
    <scope>NUCLEOTIDE SEQUENCE [LARGE SCALE GENOMIC DNA]</scope>
    <source>
        <strain evidence="7">B4P</strain>
    </source>
</reference>
<keyword evidence="3 4" id="KW-0408">Iron</keyword>
<feature type="domain" description="Cytochrome c" evidence="5">
    <location>
        <begin position="193"/>
        <end position="302"/>
    </location>
</feature>
<dbReference type="GO" id="GO:0020037">
    <property type="term" value="F:heme binding"/>
    <property type="evidence" value="ECO:0007669"/>
    <property type="project" value="InterPro"/>
</dbReference>
<evidence type="ECO:0000256" key="3">
    <source>
        <dbReference type="ARBA" id="ARBA00023004"/>
    </source>
</evidence>
<dbReference type="InterPro" id="IPR051459">
    <property type="entry name" value="Cytochrome_c-type_DH"/>
</dbReference>
<evidence type="ECO:0000313" key="6">
    <source>
        <dbReference type="EMBL" id="SMF48242.1"/>
    </source>
</evidence>
<keyword evidence="2 4" id="KW-0479">Metal-binding</keyword>
<dbReference type="PANTHER" id="PTHR35008">
    <property type="entry name" value="BLL4482 PROTEIN-RELATED"/>
    <property type="match status" value="1"/>
</dbReference>
<accession>A0A1X7FA90</accession>
<dbReference type="GO" id="GO:0009055">
    <property type="term" value="F:electron transfer activity"/>
    <property type="evidence" value="ECO:0007669"/>
    <property type="project" value="InterPro"/>
</dbReference>
<evidence type="ECO:0000259" key="5">
    <source>
        <dbReference type="PROSITE" id="PS51007"/>
    </source>
</evidence>